<comment type="caution">
    <text evidence="7">The sequence shown here is derived from an EMBL/GenBank/DDBJ whole genome shotgun (WGS) entry which is preliminary data.</text>
</comment>
<feature type="region of interest" description="Disordered" evidence="5">
    <location>
        <begin position="116"/>
        <end position="141"/>
    </location>
</feature>
<evidence type="ECO:0000256" key="6">
    <source>
        <dbReference type="SAM" id="Phobius"/>
    </source>
</evidence>
<feature type="transmembrane region" description="Helical" evidence="6">
    <location>
        <begin position="171"/>
        <end position="191"/>
    </location>
</feature>
<dbReference type="Pfam" id="PF13181">
    <property type="entry name" value="TPR_8"/>
    <property type="match status" value="1"/>
</dbReference>
<dbReference type="SMART" id="SM00028">
    <property type="entry name" value="TPR"/>
    <property type="match status" value="4"/>
</dbReference>
<dbReference type="AlphaFoldDB" id="A0AB36TE01"/>
<keyword evidence="1" id="KW-0677">Repeat</keyword>
<sequence>MIDFKNELQNYPMIDLDKLSQANPNIPDNIKNSIVLYNKALEDFRAKSEDIAIIELKKAISLNPDFHEAMNLLGIFYMYIGENDKAAEVFQKVVDAEKNSVMAMRYLKEIDSGYDPVGNKQEKDKKSRKKKERNRGAAQLSNQVTVKSSASFSFKKLIKIWEYKPMDTARLFLGFVIGALLVFLLSYNYYFREENNEQLEQLTEENNTLIGEKNEIQKKYDELNEKYQGLNDTFEEVKKQVDYYLNASKLLQIEKYASQNQYREAADLLLLLKNTAFTGVEKEKFDKLSQDVMPKAAQEEYNKGRELYNRKNYQEAVERFERSRSYSDNWRYAVNNLYYLGVCYQELNNTTKALEIFEEVVNKYPNTSYAGYSRERINYIRGSQQ</sequence>
<dbReference type="InterPro" id="IPR019734">
    <property type="entry name" value="TPR_rpt"/>
</dbReference>
<gene>
    <name evidence="7" type="ORF">M972_11908</name>
</gene>
<keyword evidence="6" id="KW-0812">Transmembrane</keyword>
<proteinExistence type="predicted"/>
<dbReference type="PROSITE" id="PS50005">
    <property type="entry name" value="TPR"/>
    <property type="match status" value="2"/>
</dbReference>
<dbReference type="PANTHER" id="PTHR45586">
    <property type="entry name" value="TPR REPEAT-CONTAINING PROTEIN PA4667"/>
    <property type="match status" value="1"/>
</dbReference>
<dbReference type="Pfam" id="PF13174">
    <property type="entry name" value="TPR_6"/>
    <property type="match status" value="1"/>
</dbReference>
<evidence type="ECO:0000256" key="5">
    <source>
        <dbReference type="SAM" id="MobiDB-lite"/>
    </source>
</evidence>
<evidence type="ECO:0000313" key="8">
    <source>
        <dbReference type="Proteomes" id="UP000223596"/>
    </source>
</evidence>
<feature type="repeat" description="TPR" evidence="3">
    <location>
        <begin position="67"/>
        <end position="100"/>
    </location>
</feature>
<feature type="repeat" description="TPR" evidence="3">
    <location>
        <begin position="334"/>
        <end position="367"/>
    </location>
</feature>
<dbReference type="Gene3D" id="1.25.40.10">
    <property type="entry name" value="Tetratricopeptide repeat domain"/>
    <property type="match status" value="2"/>
</dbReference>
<dbReference type="GeneID" id="35804093"/>
<dbReference type="PANTHER" id="PTHR45586:SF1">
    <property type="entry name" value="LIPOPOLYSACCHARIDE ASSEMBLY PROTEIN B"/>
    <property type="match status" value="1"/>
</dbReference>
<keyword evidence="6" id="KW-0472">Membrane</keyword>
<dbReference type="InterPro" id="IPR051012">
    <property type="entry name" value="CellSynth/LPSAsmb/PSIAsmb"/>
</dbReference>
<dbReference type="InterPro" id="IPR011990">
    <property type="entry name" value="TPR-like_helical_dom_sf"/>
</dbReference>
<evidence type="ECO:0000256" key="2">
    <source>
        <dbReference type="ARBA" id="ARBA00022803"/>
    </source>
</evidence>
<evidence type="ECO:0000313" key="7">
    <source>
        <dbReference type="EMBL" id="PFH02142.1"/>
    </source>
</evidence>
<keyword evidence="2 3" id="KW-0802">TPR repeat</keyword>
<evidence type="ECO:0000256" key="4">
    <source>
        <dbReference type="SAM" id="Coils"/>
    </source>
</evidence>
<protein>
    <submittedName>
        <fullName evidence="7">Tetratricopeptide repeat protein</fullName>
    </submittedName>
</protein>
<reference evidence="7 8" key="1">
    <citation type="submission" date="2017-09" db="EMBL/GenBank/DDBJ databases">
        <title>Evaluation of Pacific Biosciences Sequencing Technology to Finishing C. thermocellum Genome Sequences.</title>
        <authorList>
            <person name="Brown S."/>
        </authorList>
    </citation>
    <scope>NUCLEOTIDE SEQUENCE [LARGE SCALE GENOMIC DNA]</scope>
    <source>
        <strain evidence="7 8">AD2</strain>
    </source>
</reference>
<name>A0AB36TE01_ACETH</name>
<accession>A0AB36TE01</accession>
<organism evidence="7 8">
    <name type="scientific">Acetivibrio thermocellus AD2</name>
    <dbReference type="NCBI Taxonomy" id="1138384"/>
    <lineage>
        <taxon>Bacteria</taxon>
        <taxon>Bacillati</taxon>
        <taxon>Bacillota</taxon>
        <taxon>Clostridia</taxon>
        <taxon>Eubacteriales</taxon>
        <taxon>Oscillospiraceae</taxon>
        <taxon>Acetivibrio</taxon>
    </lineage>
</organism>
<dbReference type="RefSeq" id="WP_003518235.1">
    <property type="nucleotide sequence ID" value="NZ_CP013828.1"/>
</dbReference>
<feature type="coiled-coil region" evidence="4">
    <location>
        <begin position="192"/>
        <end position="240"/>
    </location>
</feature>
<evidence type="ECO:0000256" key="1">
    <source>
        <dbReference type="ARBA" id="ARBA00022737"/>
    </source>
</evidence>
<dbReference type="Proteomes" id="UP000223596">
    <property type="component" value="Unassembled WGS sequence"/>
</dbReference>
<dbReference type="SUPFAM" id="SSF81901">
    <property type="entry name" value="HCP-like"/>
    <property type="match status" value="1"/>
</dbReference>
<evidence type="ECO:0000256" key="3">
    <source>
        <dbReference type="PROSITE-ProRule" id="PRU00339"/>
    </source>
</evidence>
<keyword evidence="6" id="KW-1133">Transmembrane helix</keyword>
<keyword evidence="4" id="KW-0175">Coiled coil</keyword>
<dbReference type="EMBL" id="PDBW01000001">
    <property type="protein sequence ID" value="PFH02142.1"/>
    <property type="molecule type" value="Genomic_DNA"/>
</dbReference>